<dbReference type="RefSeq" id="WP_204071592.1">
    <property type="nucleotide sequence ID" value="NZ_BAABHI010000012.1"/>
</dbReference>
<dbReference type="EMBL" id="BOOP01000003">
    <property type="protein sequence ID" value="GII35872.1"/>
    <property type="molecule type" value="Genomic_DNA"/>
</dbReference>
<organism evidence="2 3">
    <name type="scientific">Planotetraspora phitsanulokensis</name>
    <dbReference type="NCBI Taxonomy" id="575192"/>
    <lineage>
        <taxon>Bacteria</taxon>
        <taxon>Bacillati</taxon>
        <taxon>Actinomycetota</taxon>
        <taxon>Actinomycetes</taxon>
        <taxon>Streptosporangiales</taxon>
        <taxon>Streptosporangiaceae</taxon>
        <taxon>Planotetraspora</taxon>
    </lineage>
</organism>
<reference evidence="2 3" key="1">
    <citation type="submission" date="2021-01" db="EMBL/GenBank/DDBJ databases">
        <title>Whole genome shotgun sequence of Planotetraspora phitsanulokensis NBRC 104273.</title>
        <authorList>
            <person name="Komaki H."/>
            <person name="Tamura T."/>
        </authorList>
    </citation>
    <scope>NUCLEOTIDE SEQUENCE [LARGE SCALE GENOMIC DNA]</scope>
    <source>
        <strain evidence="2 3">NBRC 104273</strain>
    </source>
</reference>
<feature type="transmembrane region" description="Helical" evidence="1">
    <location>
        <begin position="80"/>
        <end position="100"/>
    </location>
</feature>
<feature type="transmembrane region" description="Helical" evidence="1">
    <location>
        <begin position="57"/>
        <end position="73"/>
    </location>
</feature>
<keyword evidence="1" id="KW-0472">Membrane</keyword>
<feature type="transmembrane region" description="Helical" evidence="1">
    <location>
        <begin position="112"/>
        <end position="130"/>
    </location>
</feature>
<proteinExistence type="predicted"/>
<keyword evidence="3" id="KW-1185">Reference proteome</keyword>
<gene>
    <name evidence="2" type="ORF">Pph01_08750</name>
</gene>
<sequence>MTVILRRLVLVALTAANAVTGGWAYGAPRHWYENFPGMGRSWLPQLGPFNEHMAKDAGAMFLALAVLGLIALWRVESTVFVQAIGLVLLTFNVLHLIYHMRHLHVYGDLDKALNVIVLVLLVALSAALLAPERTRRAVAAHR</sequence>
<evidence type="ECO:0000256" key="1">
    <source>
        <dbReference type="SAM" id="Phobius"/>
    </source>
</evidence>
<evidence type="ECO:0000313" key="3">
    <source>
        <dbReference type="Proteomes" id="UP000622547"/>
    </source>
</evidence>
<protein>
    <submittedName>
        <fullName evidence="2">Uncharacterized protein</fullName>
    </submittedName>
</protein>
<keyword evidence="1" id="KW-1133">Transmembrane helix</keyword>
<name>A0A8J3XC90_9ACTN</name>
<accession>A0A8J3XC90</accession>
<keyword evidence="1" id="KW-0812">Transmembrane</keyword>
<evidence type="ECO:0000313" key="2">
    <source>
        <dbReference type="EMBL" id="GII35872.1"/>
    </source>
</evidence>
<dbReference type="Proteomes" id="UP000622547">
    <property type="component" value="Unassembled WGS sequence"/>
</dbReference>
<dbReference type="AlphaFoldDB" id="A0A8J3XC90"/>
<comment type="caution">
    <text evidence="2">The sequence shown here is derived from an EMBL/GenBank/DDBJ whole genome shotgun (WGS) entry which is preliminary data.</text>
</comment>